<keyword evidence="1" id="KW-0812">Transmembrane</keyword>
<dbReference type="EMBL" id="CAJVAF010000270">
    <property type="protein sequence ID" value="CAG7592471.1"/>
    <property type="molecule type" value="Genomic_DNA"/>
</dbReference>
<feature type="transmembrane region" description="Helical" evidence="1">
    <location>
        <begin position="21"/>
        <end position="41"/>
    </location>
</feature>
<evidence type="ECO:0000256" key="1">
    <source>
        <dbReference type="SAM" id="Phobius"/>
    </source>
</evidence>
<dbReference type="Proteomes" id="UP000837675">
    <property type="component" value="Unassembled WGS sequence"/>
</dbReference>
<gene>
    <name evidence="2" type="ORF">MHYMCMPASI_00571</name>
</gene>
<reference evidence="2" key="1">
    <citation type="submission" date="2021-06" db="EMBL/GenBank/DDBJ databases">
        <authorList>
            <person name="Nardi T."/>
            <person name="Nardi T."/>
        </authorList>
    </citation>
    <scope>NUCLEOTIDE SEQUENCE</scope>
</reference>
<evidence type="ECO:0000313" key="2">
    <source>
        <dbReference type="EMBL" id="CAG7592471.1"/>
    </source>
</evidence>
<keyword evidence="1" id="KW-1133">Transmembrane helix</keyword>
<dbReference type="AlphaFoldDB" id="A0A8S4C4R9"/>
<keyword evidence="1" id="KW-0472">Membrane</keyword>
<evidence type="ECO:0000313" key="3">
    <source>
        <dbReference type="Proteomes" id="UP000837675"/>
    </source>
</evidence>
<protein>
    <submittedName>
        <fullName evidence="2">Uncharacterized protein</fullName>
    </submittedName>
</protein>
<accession>A0A8S4C4R9</accession>
<keyword evidence="3" id="KW-1185">Reference proteome</keyword>
<organism evidence="2 3">
    <name type="scientific">Hyalomma marginatum</name>
    <dbReference type="NCBI Taxonomy" id="34627"/>
    <lineage>
        <taxon>Eukaryota</taxon>
        <taxon>Metazoa</taxon>
        <taxon>Ecdysozoa</taxon>
        <taxon>Arthropoda</taxon>
        <taxon>Chelicerata</taxon>
        <taxon>Arachnida</taxon>
        <taxon>Acari</taxon>
        <taxon>Parasitiformes</taxon>
        <taxon>Ixodida</taxon>
        <taxon>Ixodoidea</taxon>
        <taxon>Ixodidae</taxon>
        <taxon>Hyalomminae</taxon>
        <taxon>Hyalomma</taxon>
    </lineage>
</organism>
<sequence length="57" mass="6436">MVADSAGIPQFIGFTRRYPDLIQTMMLVMAVVAVRVIRLLVQNSFYLLIVQTTAAYE</sequence>
<proteinExistence type="predicted"/>
<comment type="caution">
    <text evidence="2">The sequence shown here is derived from an EMBL/GenBank/DDBJ whole genome shotgun (WGS) entry which is preliminary data.</text>
</comment>
<name>A0A8S4C4R9_9ACAR</name>